<dbReference type="EMBL" id="QJPH01000166">
    <property type="protein sequence ID" value="PZN84064.1"/>
    <property type="molecule type" value="Genomic_DNA"/>
</dbReference>
<dbReference type="Pfam" id="PF07238">
    <property type="entry name" value="PilZ"/>
    <property type="match status" value="1"/>
</dbReference>
<feature type="non-terminal residue" evidence="2">
    <location>
        <position position="236"/>
    </location>
</feature>
<feature type="domain" description="PilZ" evidence="1">
    <location>
        <begin position="25"/>
        <end position="115"/>
    </location>
</feature>
<sequence length="236" mass="25983">MKPMDAFTANLASLDQVDLPTVAESRRHEREEIHGKRSAVLFLNQDLVDFGFTVENISAGGARLRTVELVSDGAIRLDDEVVVRVDDGQGRSLCREASVKWVDAGTNGLVLGLNYIEKVQFNPEQHTLKLQDVRVDPSCALKISPQLALRRRVLPFARIDGIMHVACSIEDHGAGLHTVERLLKHPVQFWPVDSHFLDAGLRDIFGEGQGAASGQSATVDATAMSDDILYAAYLRR</sequence>
<dbReference type="AlphaFoldDB" id="A0A2W4THZ0"/>
<gene>
    <name evidence="2" type="ORF">DM484_03380</name>
</gene>
<evidence type="ECO:0000313" key="2">
    <source>
        <dbReference type="EMBL" id="PZN84064.1"/>
    </source>
</evidence>
<dbReference type="Proteomes" id="UP000249396">
    <property type="component" value="Unassembled WGS sequence"/>
</dbReference>
<name>A0A2W4THZ0_9GAMM</name>
<reference evidence="2 3" key="1">
    <citation type="journal article" date="2018" name="Aquat. Microb. Ecol.">
        <title>Gammaproteobacterial methanotrophs dominate.</title>
        <authorList>
            <person name="Rissanen A.J."/>
            <person name="Saarenheimo J."/>
            <person name="Tiirola M."/>
            <person name="Peura S."/>
            <person name="Aalto S.L."/>
            <person name="Karvinen A."/>
            <person name="Nykanen H."/>
        </authorList>
    </citation>
    <scope>NUCLEOTIDE SEQUENCE [LARGE SCALE GENOMIC DNA]</scope>
    <source>
        <strain evidence="2">AMbin10</strain>
    </source>
</reference>
<comment type="caution">
    <text evidence="2">The sequence shown here is derived from an EMBL/GenBank/DDBJ whole genome shotgun (WGS) entry which is preliminary data.</text>
</comment>
<dbReference type="InterPro" id="IPR009875">
    <property type="entry name" value="PilZ_domain"/>
</dbReference>
<evidence type="ECO:0000259" key="1">
    <source>
        <dbReference type="Pfam" id="PF07238"/>
    </source>
</evidence>
<organism evidence="2 3">
    <name type="scientific">Candidatus Methylumidiphilus alinenensis</name>
    <dbReference type="NCBI Taxonomy" id="2202197"/>
    <lineage>
        <taxon>Bacteria</taxon>
        <taxon>Pseudomonadati</taxon>
        <taxon>Pseudomonadota</taxon>
        <taxon>Gammaproteobacteria</taxon>
        <taxon>Methylococcales</taxon>
        <taxon>Candidatus Methylumidiphilus</taxon>
    </lineage>
</organism>
<protein>
    <recommendedName>
        <fullName evidence="1">PilZ domain-containing protein</fullName>
    </recommendedName>
</protein>
<accession>A0A2W4THZ0</accession>
<proteinExistence type="predicted"/>
<dbReference type="GO" id="GO:0035438">
    <property type="term" value="F:cyclic-di-GMP binding"/>
    <property type="evidence" value="ECO:0007669"/>
    <property type="project" value="InterPro"/>
</dbReference>
<evidence type="ECO:0000313" key="3">
    <source>
        <dbReference type="Proteomes" id="UP000249396"/>
    </source>
</evidence>